<keyword evidence="2" id="KW-1133">Transmembrane helix</keyword>
<dbReference type="STRING" id="43928.SAMN05443636_1621"/>
<organism evidence="3 4">
    <name type="scientific">Halobaculum gomorrense</name>
    <dbReference type="NCBI Taxonomy" id="43928"/>
    <lineage>
        <taxon>Archaea</taxon>
        <taxon>Methanobacteriati</taxon>
        <taxon>Methanobacteriota</taxon>
        <taxon>Stenosarchaea group</taxon>
        <taxon>Halobacteria</taxon>
        <taxon>Halobacteriales</taxon>
        <taxon>Haloferacaceae</taxon>
        <taxon>Halobaculum</taxon>
    </lineage>
</organism>
<evidence type="ECO:0000256" key="2">
    <source>
        <dbReference type="SAM" id="Phobius"/>
    </source>
</evidence>
<gene>
    <name evidence="3" type="ORF">SAMN05443636_1621</name>
</gene>
<protein>
    <recommendedName>
        <fullName evidence="5">DUF2254 domain-containing protein</fullName>
    </recommendedName>
</protein>
<feature type="transmembrane region" description="Helical" evidence="2">
    <location>
        <begin position="70"/>
        <end position="91"/>
    </location>
</feature>
<feature type="region of interest" description="Disordered" evidence="1">
    <location>
        <begin position="459"/>
        <end position="524"/>
    </location>
</feature>
<keyword evidence="2" id="KW-0472">Membrane</keyword>
<keyword evidence="2" id="KW-0812">Transmembrane</keyword>
<feature type="transmembrane region" description="Helical" evidence="2">
    <location>
        <begin position="30"/>
        <end position="49"/>
    </location>
</feature>
<feature type="transmembrane region" description="Helical" evidence="2">
    <location>
        <begin position="97"/>
        <end position="117"/>
    </location>
</feature>
<evidence type="ECO:0000256" key="1">
    <source>
        <dbReference type="SAM" id="MobiDB-lite"/>
    </source>
</evidence>
<proteinExistence type="predicted"/>
<reference evidence="3 4" key="1">
    <citation type="submission" date="2016-11" db="EMBL/GenBank/DDBJ databases">
        <authorList>
            <person name="Jaros S."/>
            <person name="Januszkiewicz K."/>
            <person name="Wedrychowicz H."/>
        </authorList>
    </citation>
    <scope>NUCLEOTIDE SEQUENCE [LARGE SCALE GENOMIC DNA]</scope>
    <source>
        <strain evidence="3 4">DSM 9297</strain>
    </source>
</reference>
<evidence type="ECO:0000313" key="4">
    <source>
        <dbReference type="Proteomes" id="UP000184357"/>
    </source>
</evidence>
<accession>A0A1M5PIJ8</accession>
<dbReference type="AlphaFoldDB" id="A0A1M5PIJ8"/>
<dbReference type="EMBL" id="FQWV01000003">
    <property type="protein sequence ID" value="SHH01634.1"/>
    <property type="molecule type" value="Genomic_DNA"/>
</dbReference>
<dbReference type="Proteomes" id="UP000184357">
    <property type="component" value="Unassembled WGS sequence"/>
</dbReference>
<keyword evidence="4" id="KW-1185">Reference proteome</keyword>
<evidence type="ECO:0008006" key="5">
    <source>
        <dbReference type="Google" id="ProtNLM"/>
    </source>
</evidence>
<sequence length="524" mass="57593">MPPFAALLVGVLSTVPASFPAQGLFETLVIAQASLLAIVVSVSMMSMQVSTNRFAPQLSRLYRESGFDAITARFGFSILLDLMLFALPTPWVGRTPVRAIVVGLVVGVASWAFVALLDIEDRLLVFLNPDPVLSSLVDSVSFERYHDFSVERREEGRIARNPILEIVQMAQTSLEQRDNYSALRAVDALDEATERLLTGYAALSPDRRRETAPDIHKLFDYWNQVADLAVERGADDVLHAIVDAEEAIGREAIDLDLSAAATGSVDAVFHFCAVTLATNRLEARYHATLGELLSASLEAGALAVAEGAVTDLARLSKLVDRREDDLLVADDDRIAPHEEFFDNWAHFLRVHHERLETDQCRSLYAHFENEYRSIREEPIPDDRVDTLTRAAGPGFRDLGVAAAGADVQWVVSRTTEQLLELAVLAERPREASVRDAERIVEAGGCDGVRDAIRRLRARREAGADSPDTDQSWHVPDPLADRLAGGDGPNRSGHGRPVRAGSLSDEFDRLLDEIDDAVSEPTGRE</sequence>
<name>A0A1M5PIJ8_9EURY</name>
<evidence type="ECO:0000313" key="3">
    <source>
        <dbReference type="EMBL" id="SHH01634.1"/>
    </source>
</evidence>